<comment type="caution">
    <text evidence="3">The sequence shown here is derived from an EMBL/GenBank/DDBJ whole genome shotgun (WGS) entry which is preliminary data.</text>
</comment>
<dbReference type="GO" id="GO:0003676">
    <property type="term" value="F:nucleic acid binding"/>
    <property type="evidence" value="ECO:0007669"/>
    <property type="project" value="InterPro"/>
</dbReference>
<proteinExistence type="predicted"/>
<dbReference type="VEuPathDB" id="FungiDB:jhhlp_005730"/>
<dbReference type="InParanoid" id="A0A2N3N3X2"/>
<dbReference type="GO" id="GO:0004519">
    <property type="term" value="F:endonuclease activity"/>
    <property type="evidence" value="ECO:0007669"/>
    <property type="project" value="InterPro"/>
</dbReference>
<feature type="domain" description="HNH" evidence="2">
    <location>
        <begin position="177"/>
        <end position="228"/>
    </location>
</feature>
<feature type="region of interest" description="Disordered" evidence="1">
    <location>
        <begin position="26"/>
        <end position="66"/>
    </location>
</feature>
<sequence length="266" mass="29869">MSFHDEISAKNYDTFRDCLASAILPRLTNPPAKPGRRPRRQRRTKPAASPSVASSDPAAADRDEGAAASDDLAEFVDYIAHETFCSLPPTLQKVTYHIWTDGNMADDYPLPLTGQWTADNLLPTLDPSVESSLSTYGIAAPDQTAAEFFAPVLTSYLAAIATAPPPPRSTKVDAEGCEICGRDWINLSYHHLIPRMVHDKVVRRGWHKKEDLENVAWLCGACHRFVHSFANHEDLARNYYTVERLLAEEKVRQWAGWVGKLRWKKR</sequence>
<feature type="compositionally biased region" description="Low complexity" evidence="1">
    <location>
        <begin position="46"/>
        <end position="58"/>
    </location>
</feature>
<dbReference type="PANTHER" id="PTHR37827">
    <property type="entry name" value="TUDOR DOMAIN-CONTAINING PROTEIN"/>
    <property type="match status" value="1"/>
</dbReference>
<evidence type="ECO:0000313" key="3">
    <source>
        <dbReference type="EMBL" id="PKS07130.1"/>
    </source>
</evidence>
<dbReference type="Pfam" id="PF01844">
    <property type="entry name" value="HNH"/>
    <property type="match status" value="1"/>
</dbReference>
<organism evidence="3 4">
    <name type="scientific">Lomentospora prolificans</name>
    <dbReference type="NCBI Taxonomy" id="41688"/>
    <lineage>
        <taxon>Eukaryota</taxon>
        <taxon>Fungi</taxon>
        <taxon>Dikarya</taxon>
        <taxon>Ascomycota</taxon>
        <taxon>Pezizomycotina</taxon>
        <taxon>Sordariomycetes</taxon>
        <taxon>Hypocreomycetidae</taxon>
        <taxon>Microascales</taxon>
        <taxon>Microascaceae</taxon>
        <taxon>Lomentospora</taxon>
    </lineage>
</organism>
<name>A0A2N3N3X2_9PEZI</name>
<dbReference type="PANTHER" id="PTHR37827:SF1">
    <property type="entry name" value="HNH DOMAIN-CONTAINING PROTEIN"/>
    <property type="match status" value="1"/>
</dbReference>
<dbReference type="AlphaFoldDB" id="A0A2N3N3X2"/>
<evidence type="ECO:0000259" key="2">
    <source>
        <dbReference type="Pfam" id="PF01844"/>
    </source>
</evidence>
<reference evidence="3 4" key="1">
    <citation type="journal article" date="2017" name="G3 (Bethesda)">
        <title>First Draft Genome Sequence of the Pathogenic Fungus Lomentospora prolificans (Formerly Scedosporium prolificans).</title>
        <authorList>
            <person name="Luo R."/>
            <person name="Zimin A."/>
            <person name="Workman R."/>
            <person name="Fan Y."/>
            <person name="Pertea G."/>
            <person name="Grossman N."/>
            <person name="Wear M.P."/>
            <person name="Jia B."/>
            <person name="Miller H."/>
            <person name="Casadevall A."/>
            <person name="Timp W."/>
            <person name="Zhang S.X."/>
            <person name="Salzberg S.L."/>
        </authorList>
    </citation>
    <scope>NUCLEOTIDE SEQUENCE [LARGE SCALE GENOMIC DNA]</scope>
    <source>
        <strain evidence="3 4">JHH-5317</strain>
    </source>
</reference>
<dbReference type="InterPro" id="IPR002711">
    <property type="entry name" value="HNH"/>
</dbReference>
<dbReference type="CDD" id="cd00085">
    <property type="entry name" value="HNHc"/>
    <property type="match status" value="1"/>
</dbReference>
<dbReference type="Proteomes" id="UP000233524">
    <property type="component" value="Unassembled WGS sequence"/>
</dbReference>
<dbReference type="InterPro" id="IPR003615">
    <property type="entry name" value="HNH_nuc"/>
</dbReference>
<evidence type="ECO:0000256" key="1">
    <source>
        <dbReference type="SAM" id="MobiDB-lite"/>
    </source>
</evidence>
<feature type="compositionally biased region" description="Basic residues" evidence="1">
    <location>
        <begin position="34"/>
        <end position="45"/>
    </location>
</feature>
<dbReference type="OrthoDB" id="4850648at2759"/>
<evidence type="ECO:0000313" key="4">
    <source>
        <dbReference type="Proteomes" id="UP000233524"/>
    </source>
</evidence>
<dbReference type="GO" id="GO:0008270">
    <property type="term" value="F:zinc ion binding"/>
    <property type="evidence" value="ECO:0007669"/>
    <property type="project" value="InterPro"/>
</dbReference>
<dbReference type="STRING" id="41688.A0A2N3N3X2"/>
<protein>
    <recommendedName>
        <fullName evidence="2">HNH domain-containing protein</fullName>
    </recommendedName>
</protein>
<gene>
    <name evidence="3" type="ORF">jhhlp_005730</name>
</gene>
<keyword evidence="4" id="KW-1185">Reference proteome</keyword>
<dbReference type="EMBL" id="NLAX01000701">
    <property type="protein sequence ID" value="PKS07130.1"/>
    <property type="molecule type" value="Genomic_DNA"/>
</dbReference>
<accession>A0A2N3N3X2</accession>